<feature type="region of interest" description="Disordered" evidence="5">
    <location>
        <begin position="653"/>
        <end position="687"/>
    </location>
</feature>
<accession>A0A7J0ETR9</accession>
<keyword evidence="2" id="KW-0238">DNA-binding</keyword>
<evidence type="ECO:0000259" key="6">
    <source>
        <dbReference type="PROSITE" id="PS51519"/>
    </source>
</evidence>
<protein>
    <submittedName>
        <fullName evidence="8">Plant regulator RWP-RK family protein</fullName>
    </submittedName>
</protein>
<dbReference type="PANTHER" id="PTHR32002:SF46">
    <property type="entry name" value="PROTEIN NLP2"/>
    <property type="match status" value="1"/>
</dbReference>
<dbReference type="AlphaFoldDB" id="A0A7J0ETR9"/>
<comment type="caution">
    <text evidence="8">The sequence shown here is derived from an EMBL/GenBank/DDBJ whole genome shotgun (WGS) entry which is preliminary data.</text>
</comment>
<evidence type="ECO:0000256" key="3">
    <source>
        <dbReference type="ARBA" id="ARBA00023163"/>
    </source>
</evidence>
<dbReference type="Pfam" id="PF02042">
    <property type="entry name" value="RWP-RK"/>
    <property type="match status" value="1"/>
</dbReference>
<dbReference type="InterPro" id="IPR053793">
    <property type="entry name" value="PB1-like"/>
</dbReference>
<dbReference type="InterPro" id="IPR045012">
    <property type="entry name" value="NLP"/>
</dbReference>
<keyword evidence="9" id="KW-1185">Reference proteome</keyword>
<dbReference type="Pfam" id="PF00564">
    <property type="entry name" value="PB1"/>
    <property type="match status" value="1"/>
</dbReference>
<feature type="compositionally biased region" description="Low complexity" evidence="5">
    <location>
        <begin position="658"/>
        <end position="687"/>
    </location>
</feature>
<dbReference type="CDD" id="cd06407">
    <property type="entry name" value="PB1_NLP"/>
    <property type="match status" value="1"/>
</dbReference>
<name>A0A7J0ETR9_9ERIC</name>
<dbReference type="EMBL" id="BJWL01000006">
    <property type="protein sequence ID" value="GFY89752.1"/>
    <property type="molecule type" value="Genomic_DNA"/>
</dbReference>
<organism evidence="8 9">
    <name type="scientific">Actinidia rufa</name>
    <dbReference type="NCBI Taxonomy" id="165716"/>
    <lineage>
        <taxon>Eukaryota</taxon>
        <taxon>Viridiplantae</taxon>
        <taxon>Streptophyta</taxon>
        <taxon>Embryophyta</taxon>
        <taxon>Tracheophyta</taxon>
        <taxon>Spermatophyta</taxon>
        <taxon>Magnoliopsida</taxon>
        <taxon>eudicotyledons</taxon>
        <taxon>Gunneridae</taxon>
        <taxon>Pentapetalae</taxon>
        <taxon>asterids</taxon>
        <taxon>Ericales</taxon>
        <taxon>Actinidiaceae</taxon>
        <taxon>Actinidia</taxon>
    </lineage>
</organism>
<reference evidence="8 9" key="1">
    <citation type="submission" date="2019-07" db="EMBL/GenBank/DDBJ databases">
        <title>De Novo Assembly of kiwifruit Actinidia rufa.</title>
        <authorList>
            <person name="Sugita-Konishi S."/>
            <person name="Sato K."/>
            <person name="Mori E."/>
            <person name="Abe Y."/>
            <person name="Kisaki G."/>
            <person name="Hamano K."/>
            <person name="Suezawa K."/>
            <person name="Otani M."/>
            <person name="Fukuda T."/>
            <person name="Manabe T."/>
            <person name="Gomi K."/>
            <person name="Tabuchi M."/>
            <person name="Akimitsu K."/>
            <person name="Kataoka I."/>
        </authorList>
    </citation>
    <scope>NUCLEOTIDE SEQUENCE [LARGE SCALE GENOMIC DNA]</scope>
    <source>
        <strain evidence="9">cv. Fuchu</strain>
    </source>
</reference>
<dbReference type="InterPro" id="IPR034891">
    <property type="entry name" value="PB1_NLP"/>
</dbReference>
<sequence length="866" mass="96022">MLETLSDNKMAFNLMDELLYDGYWLETTEGPNFWQYGPSTSDTLNFSSYSGPTSEPNTVHLNPNPHQKSHQERAEILDLGNNLPLFYPQMDELVGSQTQNREVILADASSGQPENFLVESTETNRRLWIPPSEDPSRSYSVKKRLMQAIEHLRQSTSDRDVLIQIWVPIKRGGKQFLTTNNQPFSVNSNCKKLADYRNVSMSYQFAAEENSKDFVGLPGRVFLKRLPEWTPDVQFFRREEYPRVKHAQQLDVRGSLALPVFERGSGTCLGVVEIVTTSQQANYGPELESVCKALEAVDLRSSDISSPPTLKACDDSYQAALTEIQEVLKSVCDTHGLPLAQTWAPCIQHGKAGCRHSSENYAACVSTVDSAWYVRNRQVLDFHEACSEHHLLRGEGVAGGAFMTNRPCFSNDITALSKIEYPLSHHARMFGLRAAVAVCRSLRLVTDQELAEETAFQEKVIVAPSDGSLDEDCAQKLGSSLSKESSQKESSWIADMMEAQRKDHKQIYQDSGPKGNTESGGDFSSVSRHSLPGVRKAGERRRTKSEKSISLQVLRQYFSGSLKDAAKSLGVCPTTLKRICRQHGITRWPSRKIKKVGHSLKKLQLIIDSVQGVDGSFQLSSFYSNFPDLSSPNLPGTSPVSTSNINDQLKQFNTKPESSLLSPVTTTSKSPSSSCSHSSSSSFYCSTETKQPPATVHALGGGDSSLEEQPGGMLKRAHSDAELYDAGQEETKLLVRSQSHKLFSELPSSDALPPPPKVGGQVSRDGSGFRVKATFGEEKIRLSIQQNWGFGDLQQEIVKRFNIDENSKINLKYLDDDSEWVLLTCDADLEECIDIHRLSRIRTVKLSVYQAFNPNLGSSFGSSGPS</sequence>
<dbReference type="Pfam" id="PF22922">
    <property type="entry name" value="GAF_NLP"/>
    <property type="match status" value="2"/>
</dbReference>
<evidence type="ECO:0000313" key="9">
    <source>
        <dbReference type="Proteomes" id="UP000585474"/>
    </source>
</evidence>
<feature type="region of interest" description="Disordered" evidence="5">
    <location>
        <begin position="503"/>
        <end position="547"/>
    </location>
</feature>
<keyword evidence="1" id="KW-0805">Transcription regulation</keyword>
<evidence type="ECO:0000256" key="2">
    <source>
        <dbReference type="ARBA" id="ARBA00023125"/>
    </source>
</evidence>
<gene>
    <name evidence="8" type="ORF">Acr_06g0016920</name>
</gene>
<evidence type="ECO:0000256" key="1">
    <source>
        <dbReference type="ARBA" id="ARBA00023015"/>
    </source>
</evidence>
<evidence type="ECO:0000256" key="4">
    <source>
        <dbReference type="ARBA" id="ARBA00023242"/>
    </source>
</evidence>
<dbReference type="InterPro" id="IPR003035">
    <property type="entry name" value="RWP-RK_dom"/>
</dbReference>
<feature type="domain" description="PB1" evidence="7">
    <location>
        <begin position="768"/>
        <end position="851"/>
    </location>
</feature>
<proteinExistence type="predicted"/>
<feature type="domain" description="RWP-RK" evidence="6">
    <location>
        <begin position="535"/>
        <end position="616"/>
    </location>
</feature>
<dbReference type="PANTHER" id="PTHR32002">
    <property type="entry name" value="PROTEIN NLP8"/>
    <property type="match status" value="1"/>
</dbReference>
<evidence type="ECO:0000256" key="5">
    <source>
        <dbReference type="SAM" id="MobiDB-lite"/>
    </source>
</evidence>
<dbReference type="SUPFAM" id="SSF54277">
    <property type="entry name" value="CAD &amp; PB1 domains"/>
    <property type="match status" value="1"/>
</dbReference>
<dbReference type="PROSITE" id="PS51519">
    <property type="entry name" value="RWP_RK"/>
    <property type="match status" value="1"/>
</dbReference>
<feature type="region of interest" description="Disordered" evidence="5">
    <location>
        <begin position="692"/>
        <end position="711"/>
    </location>
</feature>
<evidence type="ECO:0000313" key="8">
    <source>
        <dbReference type="EMBL" id="GFY89752.1"/>
    </source>
</evidence>
<keyword evidence="3" id="KW-0804">Transcription</keyword>
<dbReference type="GO" id="GO:0003700">
    <property type="term" value="F:DNA-binding transcription factor activity"/>
    <property type="evidence" value="ECO:0007669"/>
    <property type="project" value="InterPro"/>
</dbReference>
<dbReference type="Gene3D" id="3.10.20.90">
    <property type="entry name" value="Phosphatidylinositol 3-kinase Catalytic Subunit, Chain A, domain 1"/>
    <property type="match status" value="1"/>
</dbReference>
<dbReference type="Proteomes" id="UP000585474">
    <property type="component" value="Unassembled WGS sequence"/>
</dbReference>
<evidence type="ECO:0000259" key="7">
    <source>
        <dbReference type="PROSITE" id="PS51745"/>
    </source>
</evidence>
<dbReference type="SMART" id="SM00666">
    <property type="entry name" value="PB1"/>
    <property type="match status" value="1"/>
</dbReference>
<dbReference type="GO" id="GO:0003677">
    <property type="term" value="F:DNA binding"/>
    <property type="evidence" value="ECO:0007669"/>
    <property type="project" value="UniProtKB-KW"/>
</dbReference>
<dbReference type="OrthoDB" id="6270329at2759"/>
<dbReference type="PROSITE" id="PS51745">
    <property type="entry name" value="PB1"/>
    <property type="match status" value="1"/>
</dbReference>
<dbReference type="InterPro" id="IPR055081">
    <property type="entry name" value="NLP1-9_GAF"/>
</dbReference>
<feature type="compositionally biased region" description="Polar residues" evidence="5">
    <location>
        <begin position="514"/>
        <end position="528"/>
    </location>
</feature>
<keyword evidence="4" id="KW-0539">Nucleus</keyword>
<dbReference type="InterPro" id="IPR000270">
    <property type="entry name" value="PB1_dom"/>
</dbReference>
<feature type="region of interest" description="Disordered" evidence="5">
    <location>
        <begin position="745"/>
        <end position="764"/>
    </location>
</feature>